<evidence type="ECO:0000313" key="5">
    <source>
        <dbReference type="EMBL" id="MDA0136630.1"/>
    </source>
</evidence>
<dbReference type="RefSeq" id="WP_202952236.1">
    <property type="nucleotide sequence ID" value="NZ_JAPCID010000005.1"/>
</dbReference>
<keyword evidence="1" id="KW-0805">Transcription regulation</keyword>
<name>A0ABT4RE80_9ACTN</name>
<evidence type="ECO:0000256" key="3">
    <source>
        <dbReference type="ARBA" id="ARBA00023163"/>
    </source>
</evidence>
<dbReference type="PANTHER" id="PTHR43280:SF2">
    <property type="entry name" value="HTH-TYPE TRANSCRIPTIONAL REGULATOR EXSA"/>
    <property type="match status" value="1"/>
</dbReference>
<feature type="domain" description="HTH araC/xylS-type" evidence="4">
    <location>
        <begin position="18"/>
        <end position="116"/>
    </location>
</feature>
<dbReference type="PROSITE" id="PS01124">
    <property type="entry name" value="HTH_ARAC_FAMILY_2"/>
    <property type="match status" value="1"/>
</dbReference>
<dbReference type="PANTHER" id="PTHR43280">
    <property type="entry name" value="ARAC-FAMILY TRANSCRIPTIONAL REGULATOR"/>
    <property type="match status" value="1"/>
</dbReference>
<sequence>MPTVQRSTTPGIHRAIWHAATEHIESNLDAVLTVPGIARVALTSERQLQRVFAAVGSTTVREHILAVRMGRAAELVLLTDAPMTAVAEQVGYGHASAFIKAFRLHHGVTPSELRRRHRDVAIPPVSSRSV</sequence>
<dbReference type="SMART" id="SM00342">
    <property type="entry name" value="HTH_ARAC"/>
    <property type="match status" value="1"/>
</dbReference>
<protein>
    <submittedName>
        <fullName evidence="5">Helix-turn-helix transcriptional regulator</fullName>
    </submittedName>
</protein>
<accession>A0ABT4RE80</accession>
<dbReference type="InterPro" id="IPR018062">
    <property type="entry name" value="HTH_AraC-typ_CS"/>
</dbReference>
<organism evidence="5 6">
    <name type="scientific">Solirubrobacter deserti</name>
    <dbReference type="NCBI Taxonomy" id="2282478"/>
    <lineage>
        <taxon>Bacteria</taxon>
        <taxon>Bacillati</taxon>
        <taxon>Actinomycetota</taxon>
        <taxon>Thermoleophilia</taxon>
        <taxon>Solirubrobacterales</taxon>
        <taxon>Solirubrobacteraceae</taxon>
        <taxon>Solirubrobacter</taxon>
    </lineage>
</organism>
<dbReference type="Gene3D" id="1.10.10.60">
    <property type="entry name" value="Homeodomain-like"/>
    <property type="match status" value="1"/>
</dbReference>
<dbReference type="Proteomes" id="UP001147700">
    <property type="component" value="Unassembled WGS sequence"/>
</dbReference>
<gene>
    <name evidence="5" type="ORF">OJ962_03915</name>
</gene>
<reference evidence="5" key="1">
    <citation type="submission" date="2022-10" db="EMBL/GenBank/DDBJ databases">
        <title>The WGS of Solirubrobacter sp. CPCC 204708.</title>
        <authorList>
            <person name="Jiang Z."/>
        </authorList>
    </citation>
    <scope>NUCLEOTIDE SEQUENCE</scope>
    <source>
        <strain evidence="5">CPCC 204708</strain>
    </source>
</reference>
<proteinExistence type="predicted"/>
<comment type="caution">
    <text evidence="5">The sequence shown here is derived from an EMBL/GenBank/DDBJ whole genome shotgun (WGS) entry which is preliminary data.</text>
</comment>
<evidence type="ECO:0000259" key="4">
    <source>
        <dbReference type="PROSITE" id="PS01124"/>
    </source>
</evidence>
<dbReference type="EMBL" id="JAPCID010000005">
    <property type="protein sequence ID" value="MDA0136630.1"/>
    <property type="molecule type" value="Genomic_DNA"/>
</dbReference>
<keyword evidence="6" id="KW-1185">Reference proteome</keyword>
<evidence type="ECO:0000256" key="2">
    <source>
        <dbReference type="ARBA" id="ARBA00023125"/>
    </source>
</evidence>
<dbReference type="InterPro" id="IPR020449">
    <property type="entry name" value="Tscrpt_reg_AraC-type_HTH"/>
</dbReference>
<evidence type="ECO:0000256" key="1">
    <source>
        <dbReference type="ARBA" id="ARBA00023015"/>
    </source>
</evidence>
<dbReference type="SUPFAM" id="SSF46689">
    <property type="entry name" value="Homeodomain-like"/>
    <property type="match status" value="1"/>
</dbReference>
<dbReference type="PROSITE" id="PS00041">
    <property type="entry name" value="HTH_ARAC_FAMILY_1"/>
    <property type="match status" value="1"/>
</dbReference>
<keyword evidence="3" id="KW-0804">Transcription</keyword>
<evidence type="ECO:0000313" key="6">
    <source>
        <dbReference type="Proteomes" id="UP001147700"/>
    </source>
</evidence>
<dbReference type="PRINTS" id="PR00032">
    <property type="entry name" value="HTHARAC"/>
</dbReference>
<dbReference type="Pfam" id="PF12833">
    <property type="entry name" value="HTH_18"/>
    <property type="match status" value="1"/>
</dbReference>
<keyword evidence="2" id="KW-0238">DNA-binding</keyword>
<dbReference type="InterPro" id="IPR018060">
    <property type="entry name" value="HTH_AraC"/>
</dbReference>
<dbReference type="InterPro" id="IPR009057">
    <property type="entry name" value="Homeodomain-like_sf"/>
</dbReference>